<evidence type="ECO:0000256" key="1">
    <source>
        <dbReference type="ARBA" id="ARBA00004477"/>
    </source>
</evidence>
<feature type="non-terminal residue" evidence="9">
    <location>
        <position position="233"/>
    </location>
</feature>
<comment type="subcellular location">
    <subcellularLocation>
        <location evidence="1">Endoplasmic reticulum membrane</location>
        <topology evidence="1">Multi-pass membrane protein</topology>
    </subcellularLocation>
</comment>
<evidence type="ECO:0000256" key="2">
    <source>
        <dbReference type="ARBA" id="ARBA00010799"/>
    </source>
</evidence>
<comment type="similarity">
    <text evidence="2">Belongs to the WRB/GET1 family.</text>
</comment>
<keyword evidence="7 8" id="KW-0472">Membrane</keyword>
<keyword evidence="4 8" id="KW-0812">Transmembrane</keyword>
<evidence type="ECO:0000313" key="9">
    <source>
        <dbReference type="EMBL" id="PWN19546.1"/>
    </source>
</evidence>
<evidence type="ECO:0000256" key="3">
    <source>
        <dbReference type="ARBA" id="ARBA00022448"/>
    </source>
</evidence>
<evidence type="ECO:0000256" key="8">
    <source>
        <dbReference type="SAM" id="Phobius"/>
    </source>
</evidence>
<keyword evidence="5" id="KW-0256">Endoplasmic reticulum</keyword>
<keyword evidence="6 8" id="KW-1133">Transmembrane helix</keyword>
<dbReference type="RefSeq" id="XP_025346706.1">
    <property type="nucleotide sequence ID" value="XM_025490399.1"/>
</dbReference>
<evidence type="ECO:0000313" key="10">
    <source>
        <dbReference type="Proteomes" id="UP000245942"/>
    </source>
</evidence>
<gene>
    <name evidence="9" type="ORF">BCV69DRAFT_250882</name>
</gene>
<dbReference type="Proteomes" id="UP000245942">
    <property type="component" value="Unassembled WGS sequence"/>
</dbReference>
<accession>A0A316U2H3</accession>
<dbReference type="PANTHER" id="PTHR42650:SF1">
    <property type="entry name" value="GUIDED ENTRY OF TAIL-ANCHORED PROTEINS FACTOR 1"/>
    <property type="match status" value="1"/>
</dbReference>
<keyword evidence="10" id="KW-1185">Reference proteome</keyword>
<protein>
    <recommendedName>
        <fullName evidence="11">Guided entry of tail-anchored proteins 1</fullName>
    </recommendedName>
</protein>
<dbReference type="GO" id="GO:0043529">
    <property type="term" value="C:GET complex"/>
    <property type="evidence" value="ECO:0007669"/>
    <property type="project" value="TreeGrafter"/>
</dbReference>
<dbReference type="Pfam" id="PF04420">
    <property type="entry name" value="CHD5"/>
    <property type="match status" value="1"/>
</dbReference>
<dbReference type="InterPro" id="IPR028945">
    <property type="entry name" value="Get1"/>
</dbReference>
<dbReference type="STRING" id="1684307.A0A316U2H3"/>
<evidence type="ECO:0000256" key="5">
    <source>
        <dbReference type="ARBA" id="ARBA00022824"/>
    </source>
</evidence>
<dbReference type="AlphaFoldDB" id="A0A316U2H3"/>
<organism evidence="9 10">
    <name type="scientific">Pseudomicrostroma glucosiphilum</name>
    <dbReference type="NCBI Taxonomy" id="1684307"/>
    <lineage>
        <taxon>Eukaryota</taxon>
        <taxon>Fungi</taxon>
        <taxon>Dikarya</taxon>
        <taxon>Basidiomycota</taxon>
        <taxon>Ustilaginomycotina</taxon>
        <taxon>Exobasidiomycetes</taxon>
        <taxon>Microstromatales</taxon>
        <taxon>Microstromatales incertae sedis</taxon>
        <taxon>Pseudomicrostroma</taxon>
    </lineage>
</organism>
<reference evidence="9 10" key="1">
    <citation type="journal article" date="2018" name="Mol. Biol. Evol.">
        <title>Broad Genomic Sampling Reveals a Smut Pathogenic Ancestry of the Fungal Clade Ustilaginomycotina.</title>
        <authorList>
            <person name="Kijpornyongpan T."/>
            <person name="Mondo S.J."/>
            <person name="Barry K."/>
            <person name="Sandor L."/>
            <person name="Lee J."/>
            <person name="Lipzen A."/>
            <person name="Pangilinan J."/>
            <person name="LaButti K."/>
            <person name="Hainaut M."/>
            <person name="Henrissat B."/>
            <person name="Grigoriev I.V."/>
            <person name="Spatafora J.W."/>
            <person name="Aime M.C."/>
        </authorList>
    </citation>
    <scope>NUCLEOTIDE SEQUENCE [LARGE SCALE GENOMIC DNA]</scope>
    <source>
        <strain evidence="9 10">MCA 4718</strain>
    </source>
</reference>
<dbReference type="PANTHER" id="PTHR42650">
    <property type="entry name" value="TAIL-ANCHORED PROTEIN INSERTION RECEPTOR WRB"/>
    <property type="match status" value="1"/>
</dbReference>
<dbReference type="GO" id="GO:0071816">
    <property type="term" value="P:tail-anchored membrane protein insertion into ER membrane"/>
    <property type="evidence" value="ECO:0007669"/>
    <property type="project" value="InterPro"/>
</dbReference>
<sequence>MVSSVVSQATSVVADVAATASAKVTAPSFPYTAHHLPLPNTSVLLHPASILFFTALFATILKKIGKDRIVQLISPLHLQLTSGKVLRRQKQLKRELFQARQDMAKTSSQDEFAKWAKLRRKVDKTLADLEAVNSSLSGSRSSLGLLVRAFLFVFGTAFPFVVSTYYRKTPIFWLPPAASLGGKGQAVSQDWLGPIGWMLALPSAPRGSISATVWSQVCGRVIALVFTAIYDLL</sequence>
<evidence type="ECO:0000256" key="7">
    <source>
        <dbReference type="ARBA" id="ARBA00023136"/>
    </source>
</evidence>
<evidence type="ECO:0000256" key="4">
    <source>
        <dbReference type="ARBA" id="ARBA00022692"/>
    </source>
</evidence>
<dbReference type="GO" id="GO:0005789">
    <property type="term" value="C:endoplasmic reticulum membrane"/>
    <property type="evidence" value="ECO:0007669"/>
    <property type="project" value="UniProtKB-SubCell"/>
</dbReference>
<feature type="transmembrane region" description="Helical" evidence="8">
    <location>
        <begin position="38"/>
        <end position="61"/>
    </location>
</feature>
<dbReference type="InterPro" id="IPR029012">
    <property type="entry name" value="Helix_hairpin_bin_sf"/>
</dbReference>
<dbReference type="Gene3D" id="1.10.287.660">
    <property type="entry name" value="Helix hairpin bin"/>
    <property type="match status" value="1"/>
</dbReference>
<feature type="transmembrane region" description="Helical" evidence="8">
    <location>
        <begin position="145"/>
        <end position="166"/>
    </location>
</feature>
<name>A0A316U2H3_9BASI</name>
<dbReference type="GO" id="GO:0043495">
    <property type="term" value="F:protein-membrane adaptor activity"/>
    <property type="evidence" value="ECO:0007669"/>
    <property type="project" value="TreeGrafter"/>
</dbReference>
<dbReference type="EMBL" id="KZ819331">
    <property type="protein sequence ID" value="PWN19546.1"/>
    <property type="molecule type" value="Genomic_DNA"/>
</dbReference>
<evidence type="ECO:0000256" key="6">
    <source>
        <dbReference type="ARBA" id="ARBA00022989"/>
    </source>
</evidence>
<dbReference type="GeneID" id="37012133"/>
<evidence type="ECO:0008006" key="11">
    <source>
        <dbReference type="Google" id="ProtNLM"/>
    </source>
</evidence>
<keyword evidence="3" id="KW-0813">Transport</keyword>
<proteinExistence type="inferred from homology"/>
<dbReference type="OrthoDB" id="69461at2759"/>